<reference evidence="7 8" key="1">
    <citation type="submission" date="2022-12" db="EMBL/GenBank/DDBJ databases">
        <title>Chromosome-level genome assembly of true bugs.</title>
        <authorList>
            <person name="Ma L."/>
            <person name="Li H."/>
        </authorList>
    </citation>
    <scope>NUCLEOTIDE SEQUENCE [LARGE SCALE GENOMIC DNA]</scope>
    <source>
        <strain evidence="7">Lab_2022b</strain>
    </source>
</reference>
<dbReference type="PANTHER" id="PTHR13501:SF8">
    <property type="entry name" value="LARGE RIBOSOMAL SUBUNIT PROTEIN UL22M"/>
    <property type="match status" value="1"/>
</dbReference>
<comment type="similarity">
    <text evidence="1 6">Belongs to the universal ribosomal protein uL22 family.</text>
</comment>
<keyword evidence="3 6" id="KW-0687">Ribonucleoprotein</keyword>
<keyword evidence="2 6" id="KW-0689">Ribosomal protein</keyword>
<evidence type="ECO:0000256" key="1">
    <source>
        <dbReference type="ARBA" id="ARBA00009451"/>
    </source>
</evidence>
<comment type="caution">
    <text evidence="7">The sequence shown here is derived from an EMBL/GenBank/DDBJ whole genome shotgun (WGS) entry which is preliminary data.</text>
</comment>
<dbReference type="InterPro" id="IPR036394">
    <property type="entry name" value="Ribosomal_uL22_sf"/>
</dbReference>
<dbReference type="GO" id="GO:0003735">
    <property type="term" value="F:structural constituent of ribosome"/>
    <property type="evidence" value="ECO:0007669"/>
    <property type="project" value="InterPro"/>
</dbReference>
<dbReference type="CDD" id="cd00336">
    <property type="entry name" value="Ribosomal_L22"/>
    <property type="match status" value="1"/>
</dbReference>
<dbReference type="Proteomes" id="UP001461498">
    <property type="component" value="Unassembled WGS sequence"/>
</dbReference>
<evidence type="ECO:0000256" key="3">
    <source>
        <dbReference type="ARBA" id="ARBA00023274"/>
    </source>
</evidence>
<dbReference type="EMBL" id="JAPXFL010000010">
    <property type="protein sequence ID" value="KAK9500283.1"/>
    <property type="molecule type" value="Genomic_DNA"/>
</dbReference>
<name>A0AAW1CTY4_9HEMI</name>
<dbReference type="GO" id="GO:0006412">
    <property type="term" value="P:translation"/>
    <property type="evidence" value="ECO:0007669"/>
    <property type="project" value="InterPro"/>
</dbReference>
<protein>
    <recommendedName>
        <fullName evidence="4">Large ribosomal subunit protein uL22m</fullName>
    </recommendedName>
    <alternativeName>
        <fullName evidence="5">39S ribosomal protein L22, mitochondrial</fullName>
    </alternativeName>
</protein>
<dbReference type="Gene3D" id="3.90.470.10">
    <property type="entry name" value="Ribosomal protein L22/L17"/>
    <property type="match status" value="1"/>
</dbReference>
<evidence type="ECO:0000313" key="7">
    <source>
        <dbReference type="EMBL" id="KAK9500283.1"/>
    </source>
</evidence>
<dbReference type="InterPro" id="IPR001063">
    <property type="entry name" value="Ribosomal_uL22"/>
</dbReference>
<dbReference type="InterPro" id="IPR047867">
    <property type="entry name" value="Ribosomal_uL22_bac/org-type"/>
</dbReference>
<organism evidence="7 8">
    <name type="scientific">Rhynocoris fuscipes</name>
    <dbReference type="NCBI Taxonomy" id="488301"/>
    <lineage>
        <taxon>Eukaryota</taxon>
        <taxon>Metazoa</taxon>
        <taxon>Ecdysozoa</taxon>
        <taxon>Arthropoda</taxon>
        <taxon>Hexapoda</taxon>
        <taxon>Insecta</taxon>
        <taxon>Pterygota</taxon>
        <taxon>Neoptera</taxon>
        <taxon>Paraneoptera</taxon>
        <taxon>Hemiptera</taxon>
        <taxon>Heteroptera</taxon>
        <taxon>Panheteroptera</taxon>
        <taxon>Cimicomorpha</taxon>
        <taxon>Reduviidae</taxon>
        <taxon>Harpactorinae</taxon>
        <taxon>Harpactorini</taxon>
        <taxon>Rhynocoris</taxon>
    </lineage>
</organism>
<dbReference type="SUPFAM" id="SSF54843">
    <property type="entry name" value="Ribosomal protein L22"/>
    <property type="match status" value="1"/>
</dbReference>
<sequence>MYSLFSRAIRLGQIRCSSCLVTNVSNLTVHSRNINYVSNVMPELEEEGVKPKKTNKWLTYNEKLYPPTLPGQELRPAYVCHMKSNIKYSPKKLWYIACFVRGMSVEEALKQLDYVLKKGAIAVRETILEAQQLAVEKHNVEYKTNLWIAESFVGKGNYIKGVRRHARGRVGKVEYKYCQYFVRLEEGKPPKNYYNLPETDKESLLSKWIETMRNRRVISSL</sequence>
<dbReference type="Pfam" id="PF00237">
    <property type="entry name" value="Ribosomal_L22"/>
    <property type="match status" value="1"/>
</dbReference>
<dbReference type="GO" id="GO:0005762">
    <property type="term" value="C:mitochondrial large ribosomal subunit"/>
    <property type="evidence" value="ECO:0007669"/>
    <property type="project" value="TreeGrafter"/>
</dbReference>
<evidence type="ECO:0000256" key="6">
    <source>
        <dbReference type="RuleBase" id="RU004005"/>
    </source>
</evidence>
<evidence type="ECO:0000256" key="4">
    <source>
        <dbReference type="ARBA" id="ARBA00035286"/>
    </source>
</evidence>
<keyword evidence="8" id="KW-1185">Reference proteome</keyword>
<gene>
    <name evidence="7" type="ORF">O3M35_001571</name>
</gene>
<evidence type="ECO:0000256" key="5">
    <source>
        <dbReference type="ARBA" id="ARBA00035506"/>
    </source>
</evidence>
<accession>A0AAW1CTY4</accession>
<dbReference type="AlphaFoldDB" id="A0AAW1CTY4"/>
<dbReference type="PANTHER" id="PTHR13501">
    <property type="entry name" value="CHLOROPLAST 50S RIBOSOMAL PROTEIN L22-RELATED"/>
    <property type="match status" value="1"/>
</dbReference>
<proteinExistence type="inferred from homology"/>
<evidence type="ECO:0000256" key="2">
    <source>
        <dbReference type="ARBA" id="ARBA00022980"/>
    </source>
</evidence>
<evidence type="ECO:0000313" key="8">
    <source>
        <dbReference type="Proteomes" id="UP001461498"/>
    </source>
</evidence>